<evidence type="ECO:0000256" key="1">
    <source>
        <dbReference type="ARBA" id="ARBA00006987"/>
    </source>
</evidence>
<organism evidence="2 3">
    <name type="scientific">Ramlibacter albus</name>
    <dbReference type="NCBI Taxonomy" id="2079448"/>
    <lineage>
        <taxon>Bacteria</taxon>
        <taxon>Pseudomonadati</taxon>
        <taxon>Pseudomonadota</taxon>
        <taxon>Betaproteobacteria</taxon>
        <taxon>Burkholderiales</taxon>
        <taxon>Comamonadaceae</taxon>
        <taxon>Ramlibacter</taxon>
    </lineage>
</organism>
<dbReference type="Proteomes" id="UP000596827">
    <property type="component" value="Unassembled WGS sequence"/>
</dbReference>
<dbReference type="InterPro" id="IPR005064">
    <property type="entry name" value="BUG"/>
</dbReference>
<dbReference type="SUPFAM" id="SSF53850">
    <property type="entry name" value="Periplasmic binding protein-like II"/>
    <property type="match status" value="1"/>
</dbReference>
<dbReference type="EMBL" id="JACORU010000008">
    <property type="protein sequence ID" value="MBC5766852.1"/>
    <property type="molecule type" value="Genomic_DNA"/>
</dbReference>
<name>A0A923S766_9BURK</name>
<dbReference type="Gene3D" id="3.40.190.150">
    <property type="entry name" value="Bordetella uptake gene, domain 1"/>
    <property type="match status" value="1"/>
</dbReference>
<dbReference type="PIRSF" id="PIRSF017082">
    <property type="entry name" value="YflP"/>
    <property type="match status" value="1"/>
</dbReference>
<dbReference type="InterPro" id="IPR042100">
    <property type="entry name" value="Bug_dom1"/>
</dbReference>
<gene>
    <name evidence="2" type="ORF">H8R02_20470</name>
</gene>
<sequence length="299" mass="30975">MPAGPIRLLVGFAPGGANDAIARLISTPLQNQTKTTVVVENKPGVGSNVAAGEMARATPNGQVLLLGSTGGQTIAPAIYAGKLPFDPAKDIQPVTLISRSALAVVVHDGLPVKNISELIAYAKQNPGKLNYSTGGSGTGAHLGTEYFKSMAGVSITHIPYKGDAPALQDVMAGLAHVNFAGLPAAIAATASGKVRIIAVTSPKRVPQLPNIPTVAESGLPDYSVLTWYGVFTTGGTPAPVVKRLATEIGQVVNQPAVRESIVKLGMEPAPSTPEEFAKLFQADMDRWGRMVRTLGIKAD</sequence>
<reference evidence="2" key="1">
    <citation type="submission" date="2020-08" db="EMBL/GenBank/DDBJ databases">
        <title>Ramlibacter sp. GTP1 16S ribosomal RNA gene genome sequencing and assembly.</title>
        <authorList>
            <person name="Kang M."/>
        </authorList>
    </citation>
    <scope>NUCLEOTIDE SEQUENCE</scope>
    <source>
        <strain evidence="2">GTP1</strain>
    </source>
</reference>
<dbReference type="CDD" id="cd13578">
    <property type="entry name" value="PBP2_Bug27"/>
    <property type="match status" value="1"/>
</dbReference>
<dbReference type="PANTHER" id="PTHR42928">
    <property type="entry name" value="TRICARBOXYLATE-BINDING PROTEIN"/>
    <property type="match status" value="1"/>
</dbReference>
<comment type="caution">
    <text evidence="2">The sequence shown here is derived from an EMBL/GenBank/DDBJ whole genome shotgun (WGS) entry which is preliminary data.</text>
</comment>
<protein>
    <submittedName>
        <fullName evidence="2">Tripartite tricarboxylate transporter substrate binding protein</fullName>
    </submittedName>
</protein>
<evidence type="ECO:0000313" key="3">
    <source>
        <dbReference type="Proteomes" id="UP000596827"/>
    </source>
</evidence>
<evidence type="ECO:0000313" key="2">
    <source>
        <dbReference type="EMBL" id="MBC5766852.1"/>
    </source>
</evidence>
<dbReference type="Gene3D" id="3.40.190.10">
    <property type="entry name" value="Periplasmic binding protein-like II"/>
    <property type="match status" value="1"/>
</dbReference>
<dbReference type="AlphaFoldDB" id="A0A923S766"/>
<keyword evidence="3" id="KW-1185">Reference proteome</keyword>
<accession>A0A923S766</accession>
<proteinExistence type="inferred from homology"/>
<comment type="similarity">
    <text evidence="1">Belongs to the UPF0065 (bug) family.</text>
</comment>
<dbReference type="PANTHER" id="PTHR42928:SF5">
    <property type="entry name" value="BLR1237 PROTEIN"/>
    <property type="match status" value="1"/>
</dbReference>
<dbReference type="Pfam" id="PF03401">
    <property type="entry name" value="TctC"/>
    <property type="match status" value="1"/>
</dbReference>